<dbReference type="Proteomes" id="UP000236742">
    <property type="component" value="Unassembled WGS sequence"/>
</dbReference>
<name>A0A1H5TZE1_9RHOB</name>
<dbReference type="Pfam" id="PF13276">
    <property type="entry name" value="HTH_21"/>
    <property type="match status" value="1"/>
</dbReference>
<evidence type="ECO:0000259" key="1">
    <source>
        <dbReference type="Pfam" id="PF13276"/>
    </source>
</evidence>
<dbReference type="EMBL" id="FNVD01000003">
    <property type="protein sequence ID" value="SEF67387.1"/>
    <property type="molecule type" value="Genomic_DNA"/>
</dbReference>
<reference evidence="3" key="1">
    <citation type="submission" date="2016-10" db="EMBL/GenBank/DDBJ databases">
        <authorList>
            <person name="Varghese N."/>
            <person name="Submissions S."/>
        </authorList>
    </citation>
    <scope>NUCLEOTIDE SEQUENCE [LARGE SCALE GENOMIC DNA]</scope>
    <source>
        <strain evidence="3">DSM 23413</strain>
    </source>
</reference>
<accession>A0A1H5TZE1</accession>
<organism evidence="2 3">
    <name type="scientific">Jhaorihella thermophila</name>
    <dbReference type="NCBI Taxonomy" id="488547"/>
    <lineage>
        <taxon>Bacteria</taxon>
        <taxon>Pseudomonadati</taxon>
        <taxon>Pseudomonadota</taxon>
        <taxon>Alphaproteobacteria</taxon>
        <taxon>Rhodobacterales</taxon>
        <taxon>Paracoccaceae</taxon>
        <taxon>Jhaorihella</taxon>
    </lineage>
</organism>
<sequence>MSSARKKAMIRRDHPKLSTSLQCKLVKLSRSAFYCAPVGIDEATLTLKKAIDRVFSGYPFFGRRRITASLRREGTIAGRHRVRRLMARMEPGEICRRPRTSQSHELAPVLTGHLGLPKEALG</sequence>
<dbReference type="AlphaFoldDB" id="A0A1H5TZE1"/>
<proteinExistence type="predicted"/>
<dbReference type="InterPro" id="IPR025948">
    <property type="entry name" value="HTH-like_dom"/>
</dbReference>
<keyword evidence="3" id="KW-1185">Reference proteome</keyword>
<gene>
    <name evidence="2" type="ORF">SAMN05421751_10374</name>
</gene>
<evidence type="ECO:0000313" key="2">
    <source>
        <dbReference type="EMBL" id="SEF67387.1"/>
    </source>
</evidence>
<evidence type="ECO:0000313" key="3">
    <source>
        <dbReference type="Proteomes" id="UP000236742"/>
    </source>
</evidence>
<feature type="domain" description="HTH-like" evidence="1">
    <location>
        <begin position="46"/>
        <end position="90"/>
    </location>
</feature>
<protein>
    <submittedName>
        <fullName evidence="2">Putative transposase</fullName>
    </submittedName>
</protein>